<protein>
    <submittedName>
        <fullName evidence="1">Uncharacterized protein</fullName>
    </submittedName>
</protein>
<proteinExistence type="predicted"/>
<reference evidence="1" key="1">
    <citation type="submission" date="2019-06" db="EMBL/GenBank/DDBJ databases">
        <authorList>
            <person name="Zheng W."/>
        </authorList>
    </citation>
    <scope>NUCLEOTIDE SEQUENCE</scope>
    <source>
        <strain evidence="1">QDHG01</strain>
    </source>
</reference>
<gene>
    <name evidence="1" type="ORF">FGO68_gene15669</name>
</gene>
<evidence type="ECO:0000313" key="1">
    <source>
        <dbReference type="EMBL" id="TNV77735.1"/>
    </source>
</evidence>
<accession>A0A8J8T0U3</accession>
<sequence length="122" mass="13356">MYILAVQIASVPSNCSLLINSNSLYLDGSVSLQAKFRSAQRQNFKIKSFVSSFISSGSISAISSQYRLKNFKSSSSARSLYYSRSIVILSRSDCEPRSSNTQNSLASLSIFVFTPSISSKTN</sequence>
<dbReference type="AlphaFoldDB" id="A0A8J8T0U3"/>
<organism evidence="1 2">
    <name type="scientific">Halteria grandinella</name>
    <dbReference type="NCBI Taxonomy" id="5974"/>
    <lineage>
        <taxon>Eukaryota</taxon>
        <taxon>Sar</taxon>
        <taxon>Alveolata</taxon>
        <taxon>Ciliophora</taxon>
        <taxon>Intramacronucleata</taxon>
        <taxon>Spirotrichea</taxon>
        <taxon>Stichotrichia</taxon>
        <taxon>Sporadotrichida</taxon>
        <taxon>Halteriidae</taxon>
        <taxon>Halteria</taxon>
    </lineage>
</organism>
<keyword evidence="2" id="KW-1185">Reference proteome</keyword>
<evidence type="ECO:0000313" key="2">
    <source>
        <dbReference type="Proteomes" id="UP000785679"/>
    </source>
</evidence>
<dbReference type="EMBL" id="RRYP01011437">
    <property type="protein sequence ID" value="TNV77735.1"/>
    <property type="molecule type" value="Genomic_DNA"/>
</dbReference>
<name>A0A8J8T0U3_HALGN</name>
<comment type="caution">
    <text evidence="1">The sequence shown here is derived from an EMBL/GenBank/DDBJ whole genome shotgun (WGS) entry which is preliminary data.</text>
</comment>
<dbReference type="Proteomes" id="UP000785679">
    <property type="component" value="Unassembled WGS sequence"/>
</dbReference>